<feature type="transmembrane region" description="Helical" evidence="1">
    <location>
        <begin position="58"/>
        <end position="74"/>
    </location>
</feature>
<keyword evidence="1" id="KW-1133">Transmembrane helix</keyword>
<dbReference type="OrthoDB" id="2989862at2"/>
<keyword evidence="1" id="KW-0472">Membrane</keyword>
<protein>
    <submittedName>
        <fullName evidence="2">Uncharacterized protein</fullName>
    </submittedName>
</protein>
<name>A0A1N7NJJ8_9BACL</name>
<dbReference type="RefSeq" id="WP_076525681.1">
    <property type="nucleotide sequence ID" value="NZ_CP048103.1"/>
</dbReference>
<evidence type="ECO:0000313" key="2">
    <source>
        <dbReference type="EMBL" id="SIS98534.1"/>
    </source>
</evidence>
<dbReference type="Proteomes" id="UP000186795">
    <property type="component" value="Unassembled WGS sequence"/>
</dbReference>
<keyword evidence="1" id="KW-0812">Transmembrane</keyword>
<keyword evidence="3" id="KW-1185">Reference proteome</keyword>
<gene>
    <name evidence="2" type="ORF">SAMN05421790_10947</name>
</gene>
<evidence type="ECO:0000313" key="3">
    <source>
        <dbReference type="Proteomes" id="UP000186795"/>
    </source>
</evidence>
<evidence type="ECO:0000256" key="1">
    <source>
        <dbReference type="SAM" id="Phobius"/>
    </source>
</evidence>
<feature type="transmembrane region" description="Helical" evidence="1">
    <location>
        <begin position="36"/>
        <end position="52"/>
    </location>
</feature>
<proteinExistence type="predicted"/>
<dbReference type="EMBL" id="FTOD01000009">
    <property type="protein sequence ID" value="SIS98534.1"/>
    <property type="molecule type" value="Genomic_DNA"/>
</dbReference>
<sequence length="86" mass="9458">MEDWSFFFLWEWQAMSVILVMSSSLALVTKRRLFRAVAWGSVASLVLAFAILDSSGPVLTVAGIILGAICLLLMSRQILEPEGVDL</sequence>
<dbReference type="AlphaFoldDB" id="A0A1N7NJJ8"/>
<reference evidence="3" key="1">
    <citation type="submission" date="2017-01" db="EMBL/GenBank/DDBJ databases">
        <authorList>
            <person name="Varghese N."/>
            <person name="Submissions S."/>
        </authorList>
    </citation>
    <scope>NUCLEOTIDE SEQUENCE [LARGE SCALE GENOMIC DNA]</scope>
    <source>
        <strain evidence="3">DSM 45196</strain>
    </source>
</reference>
<feature type="transmembrane region" description="Helical" evidence="1">
    <location>
        <begin position="12"/>
        <end position="29"/>
    </location>
</feature>
<organism evidence="2 3">
    <name type="scientific">Kroppenstedtia eburnea</name>
    <dbReference type="NCBI Taxonomy" id="714067"/>
    <lineage>
        <taxon>Bacteria</taxon>
        <taxon>Bacillati</taxon>
        <taxon>Bacillota</taxon>
        <taxon>Bacilli</taxon>
        <taxon>Bacillales</taxon>
        <taxon>Thermoactinomycetaceae</taxon>
        <taxon>Kroppenstedtia</taxon>
    </lineage>
</organism>
<accession>A0A1N7NJJ8</accession>